<name>A0A9P6JQT0_9AGAR</name>
<accession>A0A9P6JQT0</accession>
<proteinExistence type="predicted"/>
<keyword evidence="2" id="KW-1185">Reference proteome</keyword>
<dbReference type="EMBL" id="MU157848">
    <property type="protein sequence ID" value="KAF9529158.1"/>
    <property type="molecule type" value="Genomic_DNA"/>
</dbReference>
<dbReference type="OrthoDB" id="3263050at2759"/>
<reference evidence="1" key="1">
    <citation type="submission" date="2020-11" db="EMBL/GenBank/DDBJ databases">
        <authorList>
            <consortium name="DOE Joint Genome Institute"/>
            <person name="Ahrendt S."/>
            <person name="Riley R."/>
            <person name="Andreopoulos W."/>
            <person name="Labutti K."/>
            <person name="Pangilinan J."/>
            <person name="Ruiz-Duenas F.J."/>
            <person name="Barrasa J.M."/>
            <person name="Sanchez-Garcia M."/>
            <person name="Camarero S."/>
            <person name="Miyauchi S."/>
            <person name="Serrano A."/>
            <person name="Linde D."/>
            <person name="Babiker R."/>
            <person name="Drula E."/>
            <person name="Ayuso-Fernandez I."/>
            <person name="Pacheco R."/>
            <person name="Padilla G."/>
            <person name="Ferreira P."/>
            <person name="Barriuso J."/>
            <person name="Kellner H."/>
            <person name="Castanera R."/>
            <person name="Alfaro M."/>
            <person name="Ramirez L."/>
            <person name="Pisabarro A.G."/>
            <person name="Kuo A."/>
            <person name="Tritt A."/>
            <person name="Lipzen A."/>
            <person name="He G."/>
            <person name="Yan M."/>
            <person name="Ng V."/>
            <person name="Cullen D."/>
            <person name="Martin F."/>
            <person name="Rosso M.-N."/>
            <person name="Henrissat B."/>
            <person name="Hibbett D."/>
            <person name="Martinez A.T."/>
            <person name="Grigoriev I.V."/>
        </authorList>
    </citation>
    <scope>NUCLEOTIDE SEQUENCE</scope>
    <source>
        <strain evidence="1">CBS 506.95</strain>
    </source>
</reference>
<sequence length="516" mass="58216">MDVTSTLCCIPQEVLEHIAFHLGSESFLGPPSSIPALLLTCHQLHSQLSFDGNHHLYARIFCSKFDTAAAQSRLDVGRLTSKPLAEELKKRCTFLKRLKGRLDSTVGAHHQREGSREISVRDTLFTAYVMVLENEGKNVAQLEEFGKIRLWIREFWFDIRGSSLAVYNIQTGNWPLMCVETALGMWLLWFFLSPEEYTSDNSPESPLSVIKAIAVGEHVFNLTTLGWAESNSDDNLYTITLYGEKIACRAPPLAVPAILSYFTLSLPPGRLVPQTPRFASLPHPSWQEWELEWSRSFPRVGHLTDHFRAGSMEGAWEGFFIYPEFEAYASLLAGAPPSVAQKCLVGRHQQTWKLREYHLIATDGGLGSSFDINSKSEGEVDMPPAGSPLRAYFPPGANVQETKDGLIMTRADSSKKIKYTRYSKSRHLKTFQIRDIILVGEGHSAWGQFNILGRVRPYDGFVTLLKDYANGARGQWLYRAYLVGNSNGNLAGRWRDTWTPLDHQGYEGCFIMSRRR</sequence>
<organism evidence="1 2">
    <name type="scientific">Crepidotus variabilis</name>
    <dbReference type="NCBI Taxonomy" id="179855"/>
    <lineage>
        <taxon>Eukaryota</taxon>
        <taxon>Fungi</taxon>
        <taxon>Dikarya</taxon>
        <taxon>Basidiomycota</taxon>
        <taxon>Agaricomycotina</taxon>
        <taxon>Agaricomycetes</taxon>
        <taxon>Agaricomycetidae</taxon>
        <taxon>Agaricales</taxon>
        <taxon>Agaricineae</taxon>
        <taxon>Crepidotaceae</taxon>
        <taxon>Crepidotus</taxon>
    </lineage>
</organism>
<gene>
    <name evidence="1" type="ORF">CPB83DRAFT_853333</name>
</gene>
<evidence type="ECO:0000313" key="1">
    <source>
        <dbReference type="EMBL" id="KAF9529158.1"/>
    </source>
</evidence>
<protein>
    <recommendedName>
        <fullName evidence="3">F-box domain-containing protein</fullName>
    </recommendedName>
</protein>
<comment type="caution">
    <text evidence="1">The sequence shown here is derived from an EMBL/GenBank/DDBJ whole genome shotgun (WGS) entry which is preliminary data.</text>
</comment>
<dbReference type="AlphaFoldDB" id="A0A9P6JQT0"/>
<evidence type="ECO:0008006" key="3">
    <source>
        <dbReference type="Google" id="ProtNLM"/>
    </source>
</evidence>
<evidence type="ECO:0000313" key="2">
    <source>
        <dbReference type="Proteomes" id="UP000807306"/>
    </source>
</evidence>
<dbReference type="Proteomes" id="UP000807306">
    <property type="component" value="Unassembled WGS sequence"/>
</dbReference>